<evidence type="ECO:0000313" key="4">
    <source>
        <dbReference type="Proteomes" id="UP000541444"/>
    </source>
</evidence>
<accession>A0A7J7NM72</accession>
<dbReference type="AlphaFoldDB" id="A0A7J7NM72"/>
<dbReference type="InterPro" id="IPR029047">
    <property type="entry name" value="HSP70_peptide-bd_sf"/>
</dbReference>
<evidence type="ECO:0000256" key="2">
    <source>
        <dbReference type="ARBA" id="ARBA00022840"/>
    </source>
</evidence>
<keyword evidence="1" id="KW-0547">Nucleotide-binding</keyword>
<comment type="caution">
    <text evidence="3">The sequence shown here is derived from an EMBL/GenBank/DDBJ whole genome shotgun (WGS) entry which is preliminary data.</text>
</comment>
<dbReference type="Gene3D" id="2.60.34.10">
    <property type="entry name" value="Substrate Binding Domain Of DNAk, Chain A, domain 1"/>
    <property type="match status" value="1"/>
</dbReference>
<dbReference type="GO" id="GO:0005524">
    <property type="term" value="F:ATP binding"/>
    <property type="evidence" value="ECO:0007669"/>
    <property type="project" value="UniProtKB-KW"/>
</dbReference>
<reference evidence="3 4" key="1">
    <citation type="journal article" date="2020" name="IScience">
        <title>Genome Sequencing of the Endangered Kingdonia uniflora (Circaeasteraceae, Ranunculales) Reveals Potential Mechanisms of Evolutionary Specialization.</title>
        <authorList>
            <person name="Sun Y."/>
            <person name="Deng T."/>
            <person name="Zhang A."/>
            <person name="Moore M.J."/>
            <person name="Landis J.B."/>
            <person name="Lin N."/>
            <person name="Zhang H."/>
            <person name="Zhang X."/>
            <person name="Huang J."/>
            <person name="Zhang X."/>
            <person name="Sun H."/>
            <person name="Wang H."/>
        </authorList>
    </citation>
    <scope>NUCLEOTIDE SEQUENCE [LARGE SCALE GENOMIC DNA]</scope>
    <source>
        <strain evidence="3">TB1705</strain>
        <tissue evidence="3">Leaf</tissue>
    </source>
</reference>
<dbReference type="EMBL" id="JACGCM010000698">
    <property type="protein sequence ID" value="KAF6168285.1"/>
    <property type="molecule type" value="Genomic_DNA"/>
</dbReference>
<dbReference type="GO" id="GO:0140662">
    <property type="term" value="F:ATP-dependent protein folding chaperone"/>
    <property type="evidence" value="ECO:0007669"/>
    <property type="project" value="InterPro"/>
</dbReference>
<dbReference type="Proteomes" id="UP000541444">
    <property type="component" value="Unassembled WGS sequence"/>
</dbReference>
<protein>
    <submittedName>
        <fullName evidence="3">Uncharacterized protein</fullName>
    </submittedName>
</protein>
<organism evidence="3 4">
    <name type="scientific">Kingdonia uniflora</name>
    <dbReference type="NCBI Taxonomy" id="39325"/>
    <lineage>
        <taxon>Eukaryota</taxon>
        <taxon>Viridiplantae</taxon>
        <taxon>Streptophyta</taxon>
        <taxon>Embryophyta</taxon>
        <taxon>Tracheophyta</taxon>
        <taxon>Spermatophyta</taxon>
        <taxon>Magnoliopsida</taxon>
        <taxon>Ranunculales</taxon>
        <taxon>Circaeasteraceae</taxon>
        <taxon>Kingdonia</taxon>
    </lineage>
</organism>
<proteinExistence type="predicted"/>
<sequence>MGMDPLEVVVCSAALEGTVASGVSDPLGSLDLLAIQAALQSLGIEVNGHTFVPIIPRNITMPARKEM</sequence>
<dbReference type="SUPFAM" id="SSF100920">
    <property type="entry name" value="Heat shock protein 70kD (HSP70), peptide-binding domain"/>
    <property type="match status" value="1"/>
</dbReference>
<dbReference type="InterPro" id="IPR013126">
    <property type="entry name" value="Hsp_70_fam"/>
</dbReference>
<name>A0A7J7NM72_9MAGN</name>
<keyword evidence="2" id="KW-0067">ATP-binding</keyword>
<keyword evidence="4" id="KW-1185">Reference proteome</keyword>
<gene>
    <name evidence="3" type="ORF">GIB67_014520</name>
</gene>
<dbReference type="Pfam" id="PF00012">
    <property type="entry name" value="HSP70"/>
    <property type="match status" value="1"/>
</dbReference>
<dbReference type="OrthoDB" id="1421792at2759"/>
<evidence type="ECO:0000313" key="3">
    <source>
        <dbReference type="EMBL" id="KAF6168285.1"/>
    </source>
</evidence>
<evidence type="ECO:0000256" key="1">
    <source>
        <dbReference type="ARBA" id="ARBA00022741"/>
    </source>
</evidence>